<dbReference type="eggNOG" id="COG1120">
    <property type="taxonomic scope" value="Bacteria"/>
</dbReference>
<keyword evidence="8" id="KW-1185">Reference proteome</keyword>
<dbReference type="AlphaFoldDB" id="I0IGU6"/>
<dbReference type="InterPro" id="IPR003593">
    <property type="entry name" value="AAA+_ATPase"/>
</dbReference>
<dbReference type="PANTHER" id="PTHR42794:SF1">
    <property type="entry name" value="HEMIN IMPORT ATP-BINDING PROTEIN HMUV"/>
    <property type="match status" value="1"/>
</dbReference>
<dbReference type="HOGENOM" id="CLU_000604_1_11_0"/>
<evidence type="ECO:0000313" key="8">
    <source>
        <dbReference type="Proteomes" id="UP000007881"/>
    </source>
</evidence>
<dbReference type="PROSITE" id="PS50893">
    <property type="entry name" value="ABC_TRANSPORTER_2"/>
    <property type="match status" value="1"/>
</dbReference>
<sequence>MHAGTTGPAAGGAAPPDATGLCWEALTAGYGGGPPVLGPVWGAARPGELVALLGPNGAGKTTLLRSALGQEVRYRGAIHLLGRRLGGAGGGVGTREARWRAQRLAYVPQAGGVRFGFTVAEVLAMARHAHGDAGGASGRSAIAAAAERCGVAGLMDRPHAALSGGQQRRVLLARGMAQADGGAVLLADEPTAGMDPAQAEAAMATLRAAATGGLAVVATLHDLTAAWRYADAVWLLAGGRLVARGTPEEVIQDAVLRPVYGTAFERAPGRPPPGAARGGAVFTAGLASADA</sequence>
<dbReference type="RefSeq" id="WP_014437697.1">
    <property type="nucleotide sequence ID" value="NC_017080.1"/>
</dbReference>
<evidence type="ECO:0000256" key="5">
    <source>
        <dbReference type="ARBA" id="ARBA00037066"/>
    </source>
</evidence>
<name>I0IGU6_PHYMF</name>
<dbReference type="PANTHER" id="PTHR42794">
    <property type="entry name" value="HEMIN IMPORT ATP-BINDING PROTEIN HMUV"/>
    <property type="match status" value="1"/>
</dbReference>
<keyword evidence="3 7" id="KW-0067">ATP-binding</keyword>
<dbReference type="PROSITE" id="PS00211">
    <property type="entry name" value="ABC_TRANSPORTER_1"/>
    <property type="match status" value="1"/>
</dbReference>
<protein>
    <submittedName>
        <fullName evidence="7">Putative ABC transporter ATP-binding protein</fullName>
    </submittedName>
</protein>
<dbReference type="Proteomes" id="UP000007881">
    <property type="component" value="Chromosome"/>
</dbReference>
<feature type="domain" description="ABC transporter" evidence="6">
    <location>
        <begin position="21"/>
        <end position="263"/>
    </location>
</feature>
<dbReference type="GO" id="GO:0005524">
    <property type="term" value="F:ATP binding"/>
    <property type="evidence" value="ECO:0007669"/>
    <property type="project" value="UniProtKB-KW"/>
</dbReference>
<evidence type="ECO:0000313" key="7">
    <source>
        <dbReference type="EMBL" id="BAM04484.1"/>
    </source>
</evidence>
<keyword evidence="1" id="KW-0813">Transport</keyword>
<dbReference type="Gene3D" id="3.40.50.300">
    <property type="entry name" value="P-loop containing nucleotide triphosphate hydrolases"/>
    <property type="match status" value="1"/>
</dbReference>
<evidence type="ECO:0000256" key="4">
    <source>
        <dbReference type="ARBA" id="ARBA00022967"/>
    </source>
</evidence>
<reference evidence="7 8" key="1">
    <citation type="submission" date="2012-02" db="EMBL/GenBank/DDBJ databases">
        <title>Complete genome sequence of Phycisphaera mikurensis NBRC 102666.</title>
        <authorList>
            <person name="Ankai A."/>
            <person name="Hosoyama A."/>
            <person name="Terui Y."/>
            <person name="Sekine M."/>
            <person name="Fukai R."/>
            <person name="Kato Y."/>
            <person name="Nakamura S."/>
            <person name="Yamada-Narita S."/>
            <person name="Kawakoshi A."/>
            <person name="Fukunaga Y."/>
            <person name="Yamazaki S."/>
            <person name="Fujita N."/>
        </authorList>
    </citation>
    <scope>NUCLEOTIDE SEQUENCE [LARGE SCALE GENOMIC DNA]</scope>
    <source>
        <strain evidence="8">NBRC 102666 / KCTC 22515 / FYK2301M01</strain>
    </source>
</reference>
<dbReference type="KEGG" id="phm:PSMK_23250"/>
<dbReference type="OrthoDB" id="9787851at2"/>
<dbReference type="InterPro" id="IPR017871">
    <property type="entry name" value="ABC_transporter-like_CS"/>
</dbReference>
<dbReference type="SUPFAM" id="SSF52540">
    <property type="entry name" value="P-loop containing nucleoside triphosphate hydrolases"/>
    <property type="match status" value="1"/>
</dbReference>
<comment type="function">
    <text evidence="5">Part of the ABC transporter complex HmuTUV involved in hemin import. Responsible for energy coupling to the transport system.</text>
</comment>
<proteinExistence type="predicted"/>
<evidence type="ECO:0000256" key="2">
    <source>
        <dbReference type="ARBA" id="ARBA00022741"/>
    </source>
</evidence>
<evidence type="ECO:0000256" key="3">
    <source>
        <dbReference type="ARBA" id="ARBA00022840"/>
    </source>
</evidence>
<evidence type="ECO:0000259" key="6">
    <source>
        <dbReference type="PROSITE" id="PS50893"/>
    </source>
</evidence>
<evidence type="ECO:0000256" key="1">
    <source>
        <dbReference type="ARBA" id="ARBA00022448"/>
    </source>
</evidence>
<dbReference type="Pfam" id="PF00005">
    <property type="entry name" value="ABC_tran"/>
    <property type="match status" value="1"/>
</dbReference>
<organism evidence="7 8">
    <name type="scientific">Phycisphaera mikurensis (strain NBRC 102666 / KCTC 22515 / FYK2301M01)</name>
    <dbReference type="NCBI Taxonomy" id="1142394"/>
    <lineage>
        <taxon>Bacteria</taxon>
        <taxon>Pseudomonadati</taxon>
        <taxon>Planctomycetota</taxon>
        <taxon>Phycisphaerae</taxon>
        <taxon>Phycisphaerales</taxon>
        <taxon>Phycisphaeraceae</taxon>
        <taxon>Phycisphaera</taxon>
    </lineage>
</organism>
<dbReference type="EMBL" id="AP012338">
    <property type="protein sequence ID" value="BAM04484.1"/>
    <property type="molecule type" value="Genomic_DNA"/>
</dbReference>
<gene>
    <name evidence="7" type="ordered locus">PSMK_23250</name>
</gene>
<keyword evidence="2" id="KW-0547">Nucleotide-binding</keyword>
<dbReference type="InterPro" id="IPR003439">
    <property type="entry name" value="ABC_transporter-like_ATP-bd"/>
</dbReference>
<dbReference type="GO" id="GO:0016887">
    <property type="term" value="F:ATP hydrolysis activity"/>
    <property type="evidence" value="ECO:0007669"/>
    <property type="project" value="InterPro"/>
</dbReference>
<dbReference type="STRING" id="1142394.PSMK_23250"/>
<dbReference type="SMART" id="SM00382">
    <property type="entry name" value="AAA"/>
    <property type="match status" value="1"/>
</dbReference>
<dbReference type="InterPro" id="IPR027417">
    <property type="entry name" value="P-loop_NTPase"/>
</dbReference>
<accession>I0IGU6</accession>
<keyword evidence="4" id="KW-1278">Translocase</keyword>